<gene>
    <name evidence="4" type="ORF">PG996_012296</name>
</gene>
<dbReference type="InterPro" id="IPR013149">
    <property type="entry name" value="ADH-like_C"/>
</dbReference>
<dbReference type="PANTHER" id="PTHR45348:SF2">
    <property type="entry name" value="ZINC-TYPE ALCOHOL DEHYDROGENASE-LIKE PROTEIN C2E1P3.01"/>
    <property type="match status" value="1"/>
</dbReference>
<dbReference type="Gene3D" id="3.40.50.720">
    <property type="entry name" value="NAD(P)-binding Rossmann-like Domain"/>
    <property type="match status" value="1"/>
</dbReference>
<name>A0ABR1U261_9PEZI</name>
<dbReference type="Pfam" id="PF08240">
    <property type="entry name" value="ADH_N"/>
    <property type="match status" value="1"/>
</dbReference>
<organism evidence="4 5">
    <name type="scientific">Apiospora saccharicola</name>
    <dbReference type="NCBI Taxonomy" id="335842"/>
    <lineage>
        <taxon>Eukaryota</taxon>
        <taxon>Fungi</taxon>
        <taxon>Dikarya</taxon>
        <taxon>Ascomycota</taxon>
        <taxon>Pezizomycotina</taxon>
        <taxon>Sordariomycetes</taxon>
        <taxon>Xylariomycetidae</taxon>
        <taxon>Amphisphaeriales</taxon>
        <taxon>Apiosporaceae</taxon>
        <taxon>Apiospora</taxon>
    </lineage>
</organism>
<evidence type="ECO:0000313" key="5">
    <source>
        <dbReference type="Proteomes" id="UP001446871"/>
    </source>
</evidence>
<dbReference type="InterPro" id="IPR036291">
    <property type="entry name" value="NAD(P)-bd_dom_sf"/>
</dbReference>
<accession>A0ABR1U261</accession>
<reference evidence="4 5" key="1">
    <citation type="submission" date="2023-01" db="EMBL/GenBank/DDBJ databases">
        <title>Analysis of 21 Apiospora genomes using comparative genomics revels a genus with tremendous synthesis potential of carbohydrate active enzymes and secondary metabolites.</title>
        <authorList>
            <person name="Sorensen T."/>
        </authorList>
    </citation>
    <scope>NUCLEOTIDE SEQUENCE [LARGE SCALE GENOMIC DNA]</scope>
    <source>
        <strain evidence="4 5">CBS 83171</strain>
    </source>
</reference>
<feature type="domain" description="Enoyl reductase (ER)" evidence="3">
    <location>
        <begin position="12"/>
        <end position="331"/>
    </location>
</feature>
<dbReference type="SUPFAM" id="SSF51735">
    <property type="entry name" value="NAD(P)-binding Rossmann-fold domains"/>
    <property type="match status" value="1"/>
</dbReference>
<keyword evidence="2" id="KW-0560">Oxidoreductase</keyword>
<dbReference type="SMART" id="SM00829">
    <property type="entry name" value="PKS_ER"/>
    <property type="match status" value="1"/>
</dbReference>
<protein>
    <submittedName>
        <fullName evidence="4">Zinc-binding dehydrogenase</fullName>
    </submittedName>
</protein>
<comment type="similarity">
    <text evidence="1">Belongs to the zinc-containing alcohol dehydrogenase family.</text>
</comment>
<dbReference type="EMBL" id="JAQQWM010000008">
    <property type="protein sequence ID" value="KAK8052995.1"/>
    <property type="molecule type" value="Genomic_DNA"/>
</dbReference>
<dbReference type="InterPro" id="IPR020843">
    <property type="entry name" value="ER"/>
</dbReference>
<dbReference type="InterPro" id="IPR011032">
    <property type="entry name" value="GroES-like_sf"/>
</dbReference>
<sequence>MPDTMKALVTTGDGKVTVKEVPVPKPKEGEVLIKVHYAAQNPTDWKSSGFAKEEGRLVGCDFAGTVAESPDSKWKQGTRVAGLYAIAESTLVFPIPESVSFADAAVVPLAFATAVQALFQRLQLPEPSKPAKSPFPILINGGTSSVGKYAVQLAKMAGLFVIATASKRNHELLKQLGADATVDYNDADWVDQVKKVSHENLEYAFDCISEKETTPVVAQCLSPTKGGHVMCILPRKTTELPEELQNKVRIESTIAYTVFGRPIKYGEFDNHGGETPADKAFWEKYLALLPEYLESGRVKPNKVKEFGGLEDIPKGFEIHAQGKVSAEKLVYKIAA</sequence>
<dbReference type="SUPFAM" id="SSF50129">
    <property type="entry name" value="GroES-like"/>
    <property type="match status" value="1"/>
</dbReference>
<keyword evidence="5" id="KW-1185">Reference proteome</keyword>
<evidence type="ECO:0000256" key="2">
    <source>
        <dbReference type="ARBA" id="ARBA00023002"/>
    </source>
</evidence>
<dbReference type="InterPro" id="IPR013154">
    <property type="entry name" value="ADH-like_N"/>
</dbReference>
<dbReference type="Proteomes" id="UP001446871">
    <property type="component" value="Unassembled WGS sequence"/>
</dbReference>
<evidence type="ECO:0000256" key="1">
    <source>
        <dbReference type="ARBA" id="ARBA00008072"/>
    </source>
</evidence>
<evidence type="ECO:0000313" key="4">
    <source>
        <dbReference type="EMBL" id="KAK8052995.1"/>
    </source>
</evidence>
<dbReference type="PANTHER" id="PTHR45348">
    <property type="entry name" value="HYPOTHETICAL OXIDOREDUCTASE (EUROFUNG)"/>
    <property type="match status" value="1"/>
</dbReference>
<comment type="caution">
    <text evidence="4">The sequence shown here is derived from an EMBL/GenBank/DDBJ whole genome shotgun (WGS) entry which is preliminary data.</text>
</comment>
<dbReference type="Pfam" id="PF00107">
    <property type="entry name" value="ADH_zinc_N"/>
    <property type="match status" value="1"/>
</dbReference>
<proteinExistence type="inferred from homology"/>
<dbReference type="InterPro" id="IPR047122">
    <property type="entry name" value="Trans-enoyl_RdTase-like"/>
</dbReference>
<dbReference type="CDD" id="cd08249">
    <property type="entry name" value="enoyl_reductase_like"/>
    <property type="match status" value="1"/>
</dbReference>
<evidence type="ECO:0000259" key="3">
    <source>
        <dbReference type="SMART" id="SM00829"/>
    </source>
</evidence>
<dbReference type="Gene3D" id="3.90.180.10">
    <property type="entry name" value="Medium-chain alcohol dehydrogenases, catalytic domain"/>
    <property type="match status" value="1"/>
</dbReference>